<comment type="caution">
    <text evidence="1">The sequence shown here is derived from an EMBL/GenBank/DDBJ whole genome shotgun (WGS) entry which is preliminary data.</text>
</comment>
<evidence type="ECO:0000313" key="1">
    <source>
        <dbReference type="EMBL" id="EHP41438.1"/>
    </source>
</evidence>
<protein>
    <submittedName>
        <fullName evidence="1">LysR family transcriptional regulator</fullName>
    </submittedName>
</protein>
<proteinExistence type="predicted"/>
<name>H1S7M4_9BURK</name>
<reference evidence="1 2" key="1">
    <citation type="journal article" date="2012" name="J. Bacteriol.">
        <title>De Novo Genome Project of Cupriavidus basilensis OR16.</title>
        <authorList>
            <person name="Cserhati M."/>
            <person name="Kriszt B."/>
            <person name="Szoboszlay S."/>
            <person name="Toth A."/>
            <person name="Szabo I."/>
            <person name="Tancsics A."/>
            <person name="Nagy I."/>
            <person name="Horvath B."/>
            <person name="Nagy I."/>
            <person name="Kukolya J."/>
        </authorList>
    </citation>
    <scope>NUCLEOTIDE SEQUENCE [LARGE SCALE GENOMIC DNA]</scope>
    <source>
        <strain evidence="1 2">OR16</strain>
    </source>
</reference>
<dbReference type="AlphaFoldDB" id="H1S7M4"/>
<accession>H1S7M4</accession>
<gene>
    <name evidence="1" type="ORF">OR16_19765</name>
</gene>
<evidence type="ECO:0000313" key="2">
    <source>
        <dbReference type="Proteomes" id="UP000005808"/>
    </source>
</evidence>
<dbReference type="Proteomes" id="UP000005808">
    <property type="component" value="Unassembled WGS sequence"/>
</dbReference>
<sequence>MPSRKFLEAKTRAWMELLKAELPAALERDAGK</sequence>
<dbReference type="EMBL" id="AHJE01000048">
    <property type="protein sequence ID" value="EHP41438.1"/>
    <property type="molecule type" value="Genomic_DNA"/>
</dbReference>
<organism evidence="1 2">
    <name type="scientific">Cupriavidus basilensis OR16</name>
    <dbReference type="NCBI Taxonomy" id="1127483"/>
    <lineage>
        <taxon>Bacteria</taxon>
        <taxon>Pseudomonadati</taxon>
        <taxon>Pseudomonadota</taxon>
        <taxon>Betaproteobacteria</taxon>
        <taxon>Burkholderiales</taxon>
        <taxon>Burkholderiaceae</taxon>
        <taxon>Cupriavidus</taxon>
    </lineage>
</organism>